<dbReference type="OrthoDB" id="8477544at2"/>
<gene>
    <name evidence="2" type="ORF">SAMN05421841_0926</name>
</gene>
<accession>A0A1I0P1A3</accession>
<proteinExistence type="predicted"/>
<name>A0A1I0P1A3_9FLAO</name>
<dbReference type="GO" id="GO:0003676">
    <property type="term" value="F:nucleic acid binding"/>
    <property type="evidence" value="ECO:0007669"/>
    <property type="project" value="InterPro"/>
</dbReference>
<dbReference type="InterPro" id="IPR011856">
    <property type="entry name" value="tRNA_endonuc-like_dom_sf"/>
</dbReference>
<keyword evidence="3" id="KW-1185">Reference proteome</keyword>
<dbReference type="InterPro" id="IPR048301">
    <property type="entry name" value="NucS_C"/>
</dbReference>
<evidence type="ECO:0000313" key="2">
    <source>
        <dbReference type="EMBL" id="SEW07821.1"/>
    </source>
</evidence>
<organism evidence="2 3">
    <name type="scientific">Chryseobacterium wanjuense</name>
    <dbReference type="NCBI Taxonomy" id="356305"/>
    <lineage>
        <taxon>Bacteria</taxon>
        <taxon>Pseudomonadati</taxon>
        <taxon>Bacteroidota</taxon>
        <taxon>Flavobacteriia</taxon>
        <taxon>Flavobacteriales</taxon>
        <taxon>Weeksellaceae</taxon>
        <taxon>Chryseobacterium group</taxon>
        <taxon>Chryseobacterium</taxon>
    </lineage>
</organism>
<dbReference type="Proteomes" id="UP000199469">
    <property type="component" value="Unassembled WGS sequence"/>
</dbReference>
<dbReference type="Gene3D" id="3.40.1350.10">
    <property type="match status" value="1"/>
</dbReference>
<dbReference type="AlphaFoldDB" id="A0A1I0P1A3"/>
<sequence length="549" mass="65007">MTENQIRDLLVQNLSLINPYYIFLDKEAYLPNNIGTRSFIDILAINNENKYVIIEVKKSNASSREAIHELYKYLEAVKQNLAVKSDEIELVIVSTEWKELLVPYSSFINSTDLKSYGYQLFINEEGISVKKIDTNATQEDRILSAIQMARYYLDEASLQEGIREHINFFQNRDINNFILIILKSPENYSDLVLKSIQNFEISMYNEIRTENLDPNLNFEYMIYSINQTLSLNSSTEILLKHYSSPEIIEEIEEIKNLEETFYTKMEMLNQMIINQMPFPKCDYVEIGTPAKYVKFIEDEKWQLIEIKKYGALLDNIFLTNDIIEQEIIASGTTKERYTSTLDLMNTANLARVKKEIKNVLSDNIVWRNHILEILEQLTYEKEHIKYAHISIYNPMNIIYSIYLLFNQQMGLRYIPSYQIEVLLNNNEERLYVGHLDGNLRQTTMDNILQKFWNSEAIEYLLTLNWGGYFNRNLELCEFIGLEYKTMLIKAYQESTTHFKYRNYKFIEVDNFDPLENIINKLSNDLHLVPNIFSFFNEHKVKNGYWEFNR</sequence>
<evidence type="ECO:0000313" key="3">
    <source>
        <dbReference type="Proteomes" id="UP000199469"/>
    </source>
</evidence>
<dbReference type="GO" id="GO:0004519">
    <property type="term" value="F:endonuclease activity"/>
    <property type="evidence" value="ECO:0007669"/>
    <property type="project" value="InterPro"/>
</dbReference>
<dbReference type="EMBL" id="FOIU01000001">
    <property type="protein sequence ID" value="SEW07821.1"/>
    <property type="molecule type" value="Genomic_DNA"/>
</dbReference>
<dbReference type="RefSeq" id="WP_089790855.1">
    <property type="nucleotide sequence ID" value="NZ_FOIU01000001.1"/>
</dbReference>
<protein>
    <recommendedName>
        <fullName evidence="1">Endonuclease NucS C-terminal domain-containing protein</fullName>
    </recommendedName>
</protein>
<reference evidence="3" key="1">
    <citation type="submission" date="2016-10" db="EMBL/GenBank/DDBJ databases">
        <authorList>
            <person name="Varghese N."/>
            <person name="Submissions S."/>
        </authorList>
    </citation>
    <scope>NUCLEOTIDE SEQUENCE [LARGE SCALE GENOMIC DNA]</scope>
    <source>
        <strain evidence="3">DSM 17724</strain>
    </source>
</reference>
<dbReference type="Pfam" id="PF01939">
    <property type="entry name" value="NucS_C"/>
    <property type="match status" value="1"/>
</dbReference>
<evidence type="ECO:0000259" key="1">
    <source>
        <dbReference type="Pfam" id="PF01939"/>
    </source>
</evidence>
<feature type="domain" description="Endonuclease NucS C-terminal" evidence="1">
    <location>
        <begin position="3"/>
        <end position="93"/>
    </location>
</feature>